<organism evidence="2 3">
    <name type="scientific">Gossypium stocksii</name>
    <dbReference type="NCBI Taxonomy" id="47602"/>
    <lineage>
        <taxon>Eukaryota</taxon>
        <taxon>Viridiplantae</taxon>
        <taxon>Streptophyta</taxon>
        <taxon>Embryophyta</taxon>
        <taxon>Tracheophyta</taxon>
        <taxon>Spermatophyta</taxon>
        <taxon>Magnoliopsida</taxon>
        <taxon>eudicotyledons</taxon>
        <taxon>Gunneridae</taxon>
        <taxon>Pentapetalae</taxon>
        <taxon>rosids</taxon>
        <taxon>malvids</taxon>
        <taxon>Malvales</taxon>
        <taxon>Malvaceae</taxon>
        <taxon>Malvoideae</taxon>
        <taxon>Gossypium</taxon>
    </lineage>
</organism>
<gene>
    <name evidence="2" type="ORF">J1N35_009093</name>
</gene>
<comment type="caution">
    <text evidence="2">The sequence shown here is derived from an EMBL/GenBank/DDBJ whole genome shotgun (WGS) entry which is preliminary data.</text>
</comment>
<evidence type="ECO:0000259" key="1">
    <source>
        <dbReference type="Pfam" id="PF14576"/>
    </source>
</evidence>
<evidence type="ECO:0000313" key="3">
    <source>
        <dbReference type="Proteomes" id="UP000828251"/>
    </source>
</evidence>
<evidence type="ECO:0000313" key="2">
    <source>
        <dbReference type="EMBL" id="KAH1115715.1"/>
    </source>
</evidence>
<dbReference type="OrthoDB" id="1744702at2759"/>
<dbReference type="InterPro" id="IPR027942">
    <property type="entry name" value="SEO_N"/>
</dbReference>
<protein>
    <recommendedName>
        <fullName evidence="1">Sieve element occlusion N-terminal domain-containing protein</fullName>
    </recommendedName>
</protein>
<keyword evidence="3" id="KW-1185">Reference proteome</keyword>
<reference evidence="2 3" key="1">
    <citation type="journal article" date="2021" name="Plant Biotechnol. J.">
        <title>Multi-omics assisted identification of the key and species-specific regulatory components of drought-tolerant mechanisms in Gossypium stocksii.</title>
        <authorList>
            <person name="Yu D."/>
            <person name="Ke L."/>
            <person name="Zhang D."/>
            <person name="Wu Y."/>
            <person name="Sun Y."/>
            <person name="Mei J."/>
            <person name="Sun J."/>
            <person name="Sun Y."/>
        </authorList>
    </citation>
    <scope>NUCLEOTIDE SEQUENCE [LARGE SCALE GENOMIC DNA]</scope>
    <source>
        <strain evidence="3">cv. E1</strain>
        <tissue evidence="2">Leaf</tissue>
    </source>
</reference>
<accession>A0A9D3WBF9</accession>
<dbReference type="Pfam" id="PF14576">
    <property type="entry name" value="SEO_N"/>
    <property type="match status" value="1"/>
</dbReference>
<feature type="domain" description="Sieve element occlusion N-terminal" evidence="1">
    <location>
        <begin position="29"/>
        <end position="101"/>
    </location>
</feature>
<dbReference type="Proteomes" id="UP000828251">
    <property type="component" value="Unassembled WGS sequence"/>
</dbReference>
<name>A0A9D3WBF9_9ROSI</name>
<dbReference type="EMBL" id="JAIQCV010000003">
    <property type="protein sequence ID" value="KAH1115715.1"/>
    <property type="molecule type" value="Genomic_DNA"/>
</dbReference>
<sequence length="119" mass="13546">MYSTMAPTPVSFSSKTSQQSIRNEHWMFDDAMNERIRSTHVPDDRVVDVTPVLQVTRDVLRQIIPNINLSMNGHIDASDDQTNLSAVDDALDALHKICCEVIRLFYFAFGISIIFETEK</sequence>
<proteinExistence type="predicted"/>
<dbReference type="AlphaFoldDB" id="A0A9D3WBF9"/>